<evidence type="ECO:0000313" key="3">
    <source>
        <dbReference type="EMBL" id="BDZ39566.1"/>
    </source>
</evidence>
<protein>
    <recommendedName>
        <fullName evidence="2">Glycosyltransferase 2-like domain-containing protein</fullName>
    </recommendedName>
</protein>
<reference evidence="4" key="1">
    <citation type="journal article" date="2019" name="Int. J. Syst. Evol. Microbiol.">
        <title>The Global Catalogue of Microorganisms (GCM) 10K type strain sequencing project: providing services to taxonomists for standard genome sequencing and annotation.</title>
        <authorList>
            <consortium name="The Broad Institute Genomics Platform"/>
            <consortium name="The Broad Institute Genome Sequencing Center for Infectious Disease"/>
            <person name="Wu L."/>
            <person name="Ma J."/>
        </authorList>
    </citation>
    <scope>NUCLEOTIDE SEQUENCE [LARGE SCALE GENOMIC DNA]</scope>
    <source>
        <strain evidence="4">NBRC 106310</strain>
    </source>
</reference>
<dbReference type="Pfam" id="PF00535">
    <property type="entry name" value="Glycos_transf_2"/>
    <property type="match status" value="1"/>
</dbReference>
<sequence>MSASVTVIVPTFNERDNVAELVSRTAAALAGREAEILFVDDSSDDTMAEIARVSASAPVPIRGIHREHNTAGLGGAVVVGLAEAAHDVCVVMDGDLQHPPELLPTMIARYERGMPMSSPPPATSAAEIRRAWGRPCAWACRRPRPQ</sequence>
<evidence type="ECO:0000313" key="4">
    <source>
        <dbReference type="Proteomes" id="UP001321543"/>
    </source>
</evidence>
<proteinExistence type="inferred from homology"/>
<dbReference type="Proteomes" id="UP001321543">
    <property type="component" value="Chromosome"/>
</dbReference>
<comment type="similarity">
    <text evidence="1">Belongs to the glycosyltransferase 2 family.</text>
</comment>
<dbReference type="EMBL" id="AP027728">
    <property type="protein sequence ID" value="BDZ39566.1"/>
    <property type="molecule type" value="Genomic_DNA"/>
</dbReference>
<name>A0ABM8FV88_9MICO</name>
<gene>
    <name evidence="3" type="ORF">GCM10025863_21800</name>
</gene>
<dbReference type="InterPro" id="IPR001173">
    <property type="entry name" value="Glyco_trans_2-like"/>
</dbReference>
<organism evidence="3 4">
    <name type="scientific">Microbacterium suwonense</name>
    <dbReference type="NCBI Taxonomy" id="683047"/>
    <lineage>
        <taxon>Bacteria</taxon>
        <taxon>Bacillati</taxon>
        <taxon>Actinomycetota</taxon>
        <taxon>Actinomycetes</taxon>
        <taxon>Micrococcales</taxon>
        <taxon>Microbacteriaceae</taxon>
        <taxon>Microbacterium</taxon>
    </lineage>
</organism>
<evidence type="ECO:0000256" key="1">
    <source>
        <dbReference type="ARBA" id="ARBA00006739"/>
    </source>
</evidence>
<dbReference type="PANTHER" id="PTHR48090">
    <property type="entry name" value="UNDECAPRENYL-PHOSPHATE 4-DEOXY-4-FORMAMIDO-L-ARABINOSE TRANSFERASE-RELATED"/>
    <property type="match status" value="1"/>
</dbReference>
<accession>A0ABM8FV88</accession>
<evidence type="ECO:0000259" key="2">
    <source>
        <dbReference type="Pfam" id="PF00535"/>
    </source>
</evidence>
<dbReference type="Gene3D" id="3.90.550.10">
    <property type="entry name" value="Spore Coat Polysaccharide Biosynthesis Protein SpsA, Chain A"/>
    <property type="match status" value="1"/>
</dbReference>
<keyword evidence="4" id="KW-1185">Reference proteome</keyword>
<dbReference type="InterPro" id="IPR050256">
    <property type="entry name" value="Glycosyltransferase_2"/>
</dbReference>
<dbReference type="InterPro" id="IPR029044">
    <property type="entry name" value="Nucleotide-diphossugar_trans"/>
</dbReference>
<dbReference type="SUPFAM" id="SSF53448">
    <property type="entry name" value="Nucleotide-diphospho-sugar transferases"/>
    <property type="match status" value="1"/>
</dbReference>
<feature type="domain" description="Glycosyltransferase 2-like" evidence="2">
    <location>
        <begin position="6"/>
        <end position="113"/>
    </location>
</feature>